<feature type="chain" id="PRO_5029890981" description="DUF6089 domain-containing protein" evidence="1">
    <location>
        <begin position="22"/>
        <end position="268"/>
    </location>
</feature>
<dbReference type="InterPro" id="IPR045743">
    <property type="entry name" value="DUF6089"/>
</dbReference>
<dbReference type="InterPro" id="IPR011250">
    <property type="entry name" value="OMP/PagP_B-barrel"/>
</dbReference>
<evidence type="ECO:0000259" key="2">
    <source>
        <dbReference type="Pfam" id="PF19573"/>
    </source>
</evidence>
<dbReference type="SUPFAM" id="SSF56925">
    <property type="entry name" value="OMPA-like"/>
    <property type="match status" value="1"/>
</dbReference>
<organism evidence="3 4">
    <name type="scientific">Pedobacter puniceum</name>
    <dbReference type="NCBI Taxonomy" id="2666136"/>
    <lineage>
        <taxon>Bacteria</taxon>
        <taxon>Pseudomonadati</taxon>
        <taxon>Bacteroidota</taxon>
        <taxon>Sphingobacteriia</taxon>
        <taxon>Sphingobacteriales</taxon>
        <taxon>Sphingobacteriaceae</taxon>
        <taxon>Pedobacter</taxon>
    </lineage>
</organism>
<name>A0A7K0FIX8_9SPHI</name>
<dbReference type="AlphaFoldDB" id="A0A7K0FIX8"/>
<evidence type="ECO:0000313" key="4">
    <source>
        <dbReference type="Proteomes" id="UP000462931"/>
    </source>
</evidence>
<evidence type="ECO:0000313" key="3">
    <source>
        <dbReference type="EMBL" id="MRX45883.1"/>
    </source>
</evidence>
<dbReference type="Gene3D" id="2.40.160.20">
    <property type="match status" value="1"/>
</dbReference>
<comment type="caution">
    <text evidence="3">The sequence shown here is derived from an EMBL/GenBank/DDBJ whole genome shotgun (WGS) entry which is preliminary data.</text>
</comment>
<feature type="signal peptide" evidence="1">
    <location>
        <begin position="1"/>
        <end position="21"/>
    </location>
</feature>
<accession>A0A7K0FIX8</accession>
<protein>
    <recommendedName>
        <fullName evidence="2">DUF6089 domain-containing protein</fullName>
    </recommendedName>
</protein>
<proteinExistence type="predicted"/>
<keyword evidence="1" id="KW-0732">Signal</keyword>
<dbReference type="EMBL" id="WKJI01000001">
    <property type="protein sequence ID" value="MRX45883.1"/>
    <property type="molecule type" value="Genomic_DNA"/>
</dbReference>
<dbReference type="Pfam" id="PF19573">
    <property type="entry name" value="DUF6089"/>
    <property type="match status" value="1"/>
</dbReference>
<dbReference type="Proteomes" id="UP000462931">
    <property type="component" value="Unassembled WGS sequence"/>
</dbReference>
<reference evidence="3 4" key="1">
    <citation type="submission" date="2019-11" db="EMBL/GenBank/DDBJ databases">
        <authorList>
            <person name="Cheng Q."/>
            <person name="Yang Z."/>
        </authorList>
    </citation>
    <scope>NUCLEOTIDE SEQUENCE [LARGE SCALE GENOMIC DNA]</scope>
    <source>
        <strain evidence="3 4">HX-22-1</strain>
    </source>
</reference>
<evidence type="ECO:0000256" key="1">
    <source>
        <dbReference type="SAM" id="SignalP"/>
    </source>
</evidence>
<feature type="domain" description="DUF6089" evidence="2">
    <location>
        <begin position="7"/>
        <end position="202"/>
    </location>
</feature>
<gene>
    <name evidence="3" type="ORF">GJJ64_01640</name>
</gene>
<keyword evidence="4" id="KW-1185">Reference proteome</keyword>
<sequence length="268" mass="30030">MIKPLKLLLLLCFLGPYQVFPQTWELGISAGGMAYQGDLNQHKFYKFNNLALGGSVKRNFDGFWSLKLSVLNGKVSANDADSDFAQDRERNLNFYSTITEGSLLVEFNFFDYGLNFGQSRITPFIFTGLSVFGFNPKTDFRGETYELRLFNTEGQTSGEAYKTISTSIPLGAGVKYRINEKLNIAAEFGFRKANTDYLDDVSQRYPNIAYGGTRAALADRSLGQNKLGNPATPDAKGIQRGDFRKKDTYLFAGITLSYTFVRQNCPLF</sequence>
<dbReference type="RefSeq" id="WP_154286031.1">
    <property type="nucleotide sequence ID" value="NZ_WKJI01000001.1"/>
</dbReference>